<evidence type="ECO:0000313" key="7">
    <source>
        <dbReference type="EMBL" id="MFC6098023.1"/>
    </source>
</evidence>
<feature type="transmembrane region" description="Helical" evidence="5">
    <location>
        <begin position="195"/>
        <end position="212"/>
    </location>
</feature>
<evidence type="ECO:0000256" key="1">
    <source>
        <dbReference type="ARBA" id="ARBA00004141"/>
    </source>
</evidence>
<dbReference type="GO" id="GO:0016874">
    <property type="term" value="F:ligase activity"/>
    <property type="evidence" value="ECO:0007669"/>
    <property type="project" value="UniProtKB-KW"/>
</dbReference>
<dbReference type="PANTHER" id="PTHR37422:SF17">
    <property type="entry name" value="O-ANTIGEN LIGASE"/>
    <property type="match status" value="1"/>
</dbReference>
<dbReference type="Pfam" id="PF04932">
    <property type="entry name" value="Wzy_C"/>
    <property type="match status" value="1"/>
</dbReference>
<dbReference type="Proteomes" id="UP001596287">
    <property type="component" value="Unassembled WGS sequence"/>
</dbReference>
<comment type="subcellular location">
    <subcellularLocation>
        <location evidence="1">Membrane</location>
        <topology evidence="1">Multi-pass membrane protein</topology>
    </subcellularLocation>
</comment>
<feature type="transmembrane region" description="Helical" evidence="5">
    <location>
        <begin position="167"/>
        <end position="188"/>
    </location>
</feature>
<feature type="transmembrane region" description="Helical" evidence="5">
    <location>
        <begin position="343"/>
        <end position="362"/>
    </location>
</feature>
<feature type="transmembrane region" description="Helical" evidence="5">
    <location>
        <begin position="374"/>
        <end position="397"/>
    </location>
</feature>
<keyword evidence="2 5" id="KW-0812">Transmembrane</keyword>
<proteinExistence type="predicted"/>
<feature type="transmembrane region" description="Helical" evidence="5">
    <location>
        <begin position="244"/>
        <end position="263"/>
    </location>
</feature>
<evidence type="ECO:0000256" key="3">
    <source>
        <dbReference type="ARBA" id="ARBA00022989"/>
    </source>
</evidence>
<evidence type="ECO:0000313" key="8">
    <source>
        <dbReference type="Proteomes" id="UP001596287"/>
    </source>
</evidence>
<feature type="transmembrane region" description="Helical" evidence="5">
    <location>
        <begin position="45"/>
        <end position="64"/>
    </location>
</feature>
<feature type="transmembrane region" description="Helical" evidence="5">
    <location>
        <begin position="20"/>
        <end position="38"/>
    </location>
</feature>
<protein>
    <submittedName>
        <fullName evidence="7">O-antigen ligase family protein</fullName>
    </submittedName>
</protein>
<dbReference type="RefSeq" id="WP_379793004.1">
    <property type="nucleotide sequence ID" value="NZ_JBHSQB010000010.1"/>
</dbReference>
<organism evidence="7 8">
    <name type="scientific">Flavobacterium qiangtangense</name>
    <dbReference type="NCBI Taxonomy" id="1442595"/>
    <lineage>
        <taxon>Bacteria</taxon>
        <taxon>Pseudomonadati</taxon>
        <taxon>Bacteroidota</taxon>
        <taxon>Flavobacteriia</taxon>
        <taxon>Flavobacteriales</taxon>
        <taxon>Flavobacteriaceae</taxon>
        <taxon>Flavobacterium</taxon>
    </lineage>
</organism>
<evidence type="ECO:0000256" key="2">
    <source>
        <dbReference type="ARBA" id="ARBA00022692"/>
    </source>
</evidence>
<keyword evidence="7" id="KW-0436">Ligase</keyword>
<sequence length="413" mass="45848">MIIFFGMLFVYNTKNTKNEVLIVSAYLISIEVLMRMTGDMFFNEFAKYGVILFMIMGMFFSGFSKNSLPYWFFLLLLIPGVILSTVTLSLEADIRKAIAFNIAGPVCLGIASIYCYRRRITFAEINAIIIAFAMPLVSLLTYLFMYNPSVRDVVTGTSSNFATSGGFGPNQVSTILGLGMFVFFALFLLNSKSKFLFGVHALLTMAATYRGLVTFSRGGVYTGILMIIVFLIVVYLTSNKNTKARVGGIAGITVLFAVLVWGYSSYQTNGLIEKRYANQDAIGRVKEDKLGGRERIAISEIQMFLDNPLLGIGVGKNKEYREETTGIVAASHNEITRMLAEHGSLGIAALLILLATPLILYLDNKANIYVLPFFIFWLLTINHAAMRTAAPAFVYALSLLKVYTNEKPSLHRE</sequence>
<name>A0ABW1PQU5_9FLAO</name>
<feature type="transmembrane region" description="Helical" evidence="5">
    <location>
        <begin position="218"/>
        <end position="237"/>
    </location>
</feature>
<feature type="transmembrane region" description="Helical" evidence="5">
    <location>
        <begin position="70"/>
        <end position="90"/>
    </location>
</feature>
<evidence type="ECO:0000256" key="5">
    <source>
        <dbReference type="SAM" id="Phobius"/>
    </source>
</evidence>
<comment type="caution">
    <text evidence="7">The sequence shown here is derived from an EMBL/GenBank/DDBJ whole genome shotgun (WGS) entry which is preliminary data.</text>
</comment>
<keyword evidence="4 5" id="KW-0472">Membrane</keyword>
<feature type="domain" description="O-antigen ligase-related" evidence="6">
    <location>
        <begin position="209"/>
        <end position="350"/>
    </location>
</feature>
<gene>
    <name evidence="7" type="ORF">ACFPVY_15315</name>
</gene>
<dbReference type="EMBL" id="JBHSQB010000010">
    <property type="protein sequence ID" value="MFC6098023.1"/>
    <property type="molecule type" value="Genomic_DNA"/>
</dbReference>
<accession>A0ABW1PQU5</accession>
<dbReference type="PANTHER" id="PTHR37422">
    <property type="entry name" value="TEICHURONIC ACID BIOSYNTHESIS PROTEIN TUAE"/>
    <property type="match status" value="1"/>
</dbReference>
<feature type="transmembrane region" description="Helical" evidence="5">
    <location>
        <begin position="127"/>
        <end position="147"/>
    </location>
</feature>
<dbReference type="InterPro" id="IPR051533">
    <property type="entry name" value="WaaL-like"/>
</dbReference>
<keyword evidence="3 5" id="KW-1133">Transmembrane helix</keyword>
<keyword evidence="8" id="KW-1185">Reference proteome</keyword>
<evidence type="ECO:0000259" key="6">
    <source>
        <dbReference type="Pfam" id="PF04932"/>
    </source>
</evidence>
<dbReference type="InterPro" id="IPR007016">
    <property type="entry name" value="O-antigen_ligase-rel_domated"/>
</dbReference>
<evidence type="ECO:0000256" key="4">
    <source>
        <dbReference type="ARBA" id="ARBA00023136"/>
    </source>
</evidence>
<reference evidence="8" key="1">
    <citation type="journal article" date="2019" name="Int. J. Syst. Evol. Microbiol.">
        <title>The Global Catalogue of Microorganisms (GCM) 10K type strain sequencing project: providing services to taxonomists for standard genome sequencing and annotation.</title>
        <authorList>
            <consortium name="The Broad Institute Genomics Platform"/>
            <consortium name="The Broad Institute Genome Sequencing Center for Infectious Disease"/>
            <person name="Wu L."/>
            <person name="Ma J."/>
        </authorList>
    </citation>
    <scope>NUCLEOTIDE SEQUENCE [LARGE SCALE GENOMIC DNA]</scope>
    <source>
        <strain evidence="8">CCUG 49679</strain>
    </source>
</reference>